<proteinExistence type="predicted"/>
<keyword evidence="5" id="KW-0464">Manganese</keyword>
<evidence type="ECO:0000313" key="8">
    <source>
        <dbReference type="Proteomes" id="UP000289166"/>
    </source>
</evidence>
<dbReference type="SUPFAM" id="SSF56300">
    <property type="entry name" value="Metallo-dependent phosphatases"/>
    <property type="match status" value="1"/>
</dbReference>
<feature type="domain" description="Calcineurin-like phosphoesterase" evidence="6">
    <location>
        <begin position="24"/>
        <end position="233"/>
    </location>
</feature>
<dbReference type="Gene3D" id="3.60.21.10">
    <property type="match status" value="1"/>
</dbReference>
<dbReference type="GO" id="GO:0046872">
    <property type="term" value="F:metal ion binding"/>
    <property type="evidence" value="ECO:0007669"/>
    <property type="project" value="UniProtKB-KW"/>
</dbReference>
<organism evidence="7 8">
    <name type="scientific">Acetivibrio mesophilus</name>
    <dbReference type="NCBI Taxonomy" id="2487273"/>
    <lineage>
        <taxon>Bacteria</taxon>
        <taxon>Bacillati</taxon>
        <taxon>Bacillota</taxon>
        <taxon>Clostridia</taxon>
        <taxon>Eubacteriales</taxon>
        <taxon>Oscillospiraceae</taxon>
        <taxon>Acetivibrio</taxon>
    </lineage>
</organism>
<evidence type="ECO:0000256" key="4">
    <source>
        <dbReference type="ARBA" id="ARBA00023136"/>
    </source>
</evidence>
<evidence type="ECO:0000256" key="3">
    <source>
        <dbReference type="ARBA" id="ARBA00022723"/>
    </source>
</evidence>
<dbReference type="PANTHER" id="PTHR34990">
    <property type="entry name" value="UDP-2,3-DIACYLGLUCOSAMINE HYDROLASE-RELATED"/>
    <property type="match status" value="1"/>
</dbReference>
<comment type="caution">
    <text evidence="7">The sequence shown here is derived from an EMBL/GenBank/DDBJ whole genome shotgun (WGS) entry which is preliminary data.</text>
</comment>
<keyword evidence="2" id="KW-0997">Cell inner membrane</keyword>
<name>A0A4Q0IC84_9FIRM</name>
<keyword evidence="3" id="KW-0479">Metal-binding</keyword>
<dbReference type="RefSeq" id="WP_128705663.1">
    <property type="nucleotide sequence ID" value="NZ_RLII01000001.1"/>
</dbReference>
<accession>A0A4Q0IC84</accession>
<dbReference type="InterPro" id="IPR043461">
    <property type="entry name" value="LpxH-like"/>
</dbReference>
<evidence type="ECO:0000313" key="7">
    <source>
        <dbReference type="EMBL" id="RXE60742.1"/>
    </source>
</evidence>
<keyword evidence="1" id="KW-1003">Cell membrane</keyword>
<dbReference type="GO" id="GO:0008758">
    <property type="term" value="F:UDP-2,3-diacylglucosamine hydrolase activity"/>
    <property type="evidence" value="ECO:0007669"/>
    <property type="project" value="TreeGrafter"/>
</dbReference>
<evidence type="ECO:0000256" key="1">
    <source>
        <dbReference type="ARBA" id="ARBA00022475"/>
    </source>
</evidence>
<evidence type="ECO:0000256" key="5">
    <source>
        <dbReference type="ARBA" id="ARBA00023211"/>
    </source>
</evidence>
<dbReference type="GO" id="GO:0016020">
    <property type="term" value="C:membrane"/>
    <property type="evidence" value="ECO:0007669"/>
    <property type="project" value="GOC"/>
</dbReference>
<dbReference type="Proteomes" id="UP000289166">
    <property type="component" value="Unassembled WGS sequence"/>
</dbReference>
<evidence type="ECO:0000256" key="2">
    <source>
        <dbReference type="ARBA" id="ARBA00022519"/>
    </source>
</evidence>
<dbReference type="EMBL" id="RLII01000001">
    <property type="protein sequence ID" value="RXE60742.1"/>
    <property type="molecule type" value="Genomic_DNA"/>
</dbReference>
<gene>
    <name evidence="7" type="ORF">EFD62_02150</name>
</gene>
<keyword evidence="4" id="KW-0472">Membrane</keyword>
<dbReference type="Pfam" id="PF00149">
    <property type="entry name" value="Metallophos"/>
    <property type="match status" value="1"/>
</dbReference>
<evidence type="ECO:0000259" key="6">
    <source>
        <dbReference type="Pfam" id="PF00149"/>
    </source>
</evidence>
<sequence>MYEFMRLSEVFQSAEEIPFDDSSKIILMSDCHRGDGSWADNFSKNENIYYAALTHYYRNNYTYIELGDGDELWENNDICEIISQHRDVFSLLTKFIEDGRAYFVYGNHDIEKKKYASRTAKRRYYRHFEDGDIRNINSFYKIKVHEGLILRHRVTGDKIFLVHGHQADFSNDRLWMIGRFLVRHFWRPIELLGFRDPTSASKNLGKKASVVNKIVDWVKSNNQMIIAGHTHRPAFPAVGQPPYFNDGCCVNPYGITGIEIADGKIVLVKWSLKTKDDGTLYVGRDEMEKPVKLKEYFK</sequence>
<dbReference type="AlphaFoldDB" id="A0A4Q0IC84"/>
<reference evidence="8" key="1">
    <citation type="submission" date="2018-11" db="EMBL/GenBank/DDBJ databases">
        <title>Genome sequencing of a novel mesophilic and cellulolytic organism within the genus Hungateiclostridium.</title>
        <authorList>
            <person name="Rettenmaier R."/>
            <person name="Liebl W."/>
            <person name="Zverlov V."/>
        </authorList>
    </citation>
    <scope>NUCLEOTIDE SEQUENCE [LARGE SCALE GENOMIC DNA]</scope>
    <source>
        <strain evidence="8">N2K1</strain>
    </source>
</reference>
<protein>
    <submittedName>
        <fullName evidence="7">Serine/threonine protein phosphatase</fullName>
    </submittedName>
</protein>
<dbReference type="OrthoDB" id="9773199at2"/>
<dbReference type="InterPro" id="IPR029052">
    <property type="entry name" value="Metallo-depent_PP-like"/>
</dbReference>
<dbReference type="GO" id="GO:0009245">
    <property type="term" value="P:lipid A biosynthetic process"/>
    <property type="evidence" value="ECO:0007669"/>
    <property type="project" value="TreeGrafter"/>
</dbReference>
<keyword evidence="8" id="KW-1185">Reference proteome</keyword>
<dbReference type="InterPro" id="IPR004843">
    <property type="entry name" value="Calcineurin-like_PHP"/>
</dbReference>